<evidence type="ECO:0000313" key="1">
    <source>
        <dbReference type="EMBL" id="TBU52133.1"/>
    </source>
</evidence>
<gene>
    <name evidence="1" type="ORF">BD310DRAFT_940983</name>
</gene>
<accession>A0A4V2K6G1</accession>
<proteinExistence type="predicted"/>
<organism evidence="1 2">
    <name type="scientific">Dichomitus squalens</name>
    <dbReference type="NCBI Taxonomy" id="114155"/>
    <lineage>
        <taxon>Eukaryota</taxon>
        <taxon>Fungi</taxon>
        <taxon>Dikarya</taxon>
        <taxon>Basidiomycota</taxon>
        <taxon>Agaricomycotina</taxon>
        <taxon>Agaricomycetes</taxon>
        <taxon>Polyporales</taxon>
        <taxon>Polyporaceae</taxon>
        <taxon>Dichomitus</taxon>
    </lineage>
</organism>
<dbReference type="Proteomes" id="UP000292082">
    <property type="component" value="Unassembled WGS sequence"/>
</dbReference>
<reference evidence="1 2" key="1">
    <citation type="submission" date="2019-01" db="EMBL/GenBank/DDBJ databases">
        <title>Draft genome sequences of three monokaryotic isolates of the white-rot basidiomycete fungus Dichomitus squalens.</title>
        <authorList>
            <consortium name="DOE Joint Genome Institute"/>
            <person name="Lopez S.C."/>
            <person name="Andreopoulos B."/>
            <person name="Pangilinan J."/>
            <person name="Lipzen A."/>
            <person name="Riley R."/>
            <person name="Ahrendt S."/>
            <person name="Ng V."/>
            <person name="Barry K."/>
            <person name="Daum C."/>
            <person name="Grigoriev I.V."/>
            <person name="Hilden K.S."/>
            <person name="Makela M.R."/>
            <person name="de Vries R.P."/>
        </authorList>
    </citation>
    <scope>NUCLEOTIDE SEQUENCE [LARGE SCALE GENOMIC DNA]</scope>
    <source>
        <strain evidence="1 2">CBS 464.89</strain>
    </source>
</reference>
<keyword evidence="2" id="KW-1185">Reference proteome</keyword>
<protein>
    <submittedName>
        <fullName evidence="1">Uncharacterized protein</fullName>
    </submittedName>
</protein>
<dbReference type="AlphaFoldDB" id="A0A4V2K6G1"/>
<evidence type="ECO:0000313" key="2">
    <source>
        <dbReference type="Proteomes" id="UP000292082"/>
    </source>
</evidence>
<name>A0A4V2K6G1_9APHY</name>
<dbReference type="EMBL" id="ML145265">
    <property type="protein sequence ID" value="TBU52133.1"/>
    <property type="molecule type" value="Genomic_DNA"/>
</dbReference>
<sequence length="94" mass="10275">MSAHCLMDIRTDRRNGVARRQYAIALFCMARSRSREGDPVRGGTAGTVSARPIIHVLLALGFGTAASSPHYSVKQSSQSLGQRMAKLQIRDGRF</sequence>